<evidence type="ECO:0000256" key="1">
    <source>
        <dbReference type="ARBA" id="ARBA00022630"/>
    </source>
</evidence>
<keyword evidence="2" id="KW-0274">FAD</keyword>
<sequence>MTSNQIAQTSSQLPSALPALDWITDSMKVSRLSQDFSWFSPVLKEALHGKRGDIAVRPRTEAEISEVVAHCARQGIPVTVRGSGTGNYGQSTPLHGGVILDLSGYNSLCWVRAGVGRAQAGIRLADFDQLARARGQELRWLPSTYRSATLGGLFGGGFGGAGSITYGPLAAPGNVLAVRVMTVEAEPRILELRGADAMRLHHTYGTTGIVLEIEVALTEATNWTECIATFTDFDGALAFAQQIGNAPGIRKKELSLMAAPIPAYFTSLAEHLPKDCHAVIVLVAPEAEEAMQLLMERHGGTLSYCERGKWPAEQAVSGYKSLIEYCWNHTTLHALKLDKSLTYLQTGYVPGRFAEQLQALRSELGDEVLFHLEFLRTKEGQFNCSGLELVRFTTPERLNAIMDIYRKHGVQINNPHVYVVEDGKANNQLDPALLQTKAELDPFNLLNPGKLRSAALPACVKAAGVA</sequence>
<dbReference type="Proteomes" id="UP000261948">
    <property type="component" value="Unassembled WGS sequence"/>
</dbReference>
<name>A0A373FHK0_COMTE</name>
<dbReference type="GO" id="GO:1903457">
    <property type="term" value="P:lactate catabolic process"/>
    <property type="evidence" value="ECO:0007669"/>
    <property type="project" value="TreeGrafter"/>
</dbReference>
<keyword evidence="1" id="KW-0285">Flavoprotein</keyword>
<gene>
    <name evidence="4" type="ORF">DZC30_16060</name>
</gene>
<dbReference type="GO" id="GO:0004458">
    <property type="term" value="F:D-lactate dehydrogenase (cytochrome) activity"/>
    <property type="evidence" value="ECO:0007669"/>
    <property type="project" value="TreeGrafter"/>
</dbReference>
<feature type="domain" description="FAD-binding PCMH-type" evidence="3">
    <location>
        <begin position="47"/>
        <end position="220"/>
    </location>
</feature>
<dbReference type="InterPro" id="IPR016164">
    <property type="entry name" value="FAD-linked_Oxase-like_C"/>
</dbReference>
<dbReference type="PANTHER" id="PTHR11748">
    <property type="entry name" value="D-LACTATE DEHYDROGENASE"/>
    <property type="match status" value="1"/>
</dbReference>
<keyword evidence="5" id="KW-1185">Reference proteome</keyword>
<dbReference type="GO" id="GO:0071949">
    <property type="term" value="F:FAD binding"/>
    <property type="evidence" value="ECO:0007669"/>
    <property type="project" value="InterPro"/>
</dbReference>
<dbReference type="InterPro" id="IPR036318">
    <property type="entry name" value="FAD-bd_PCMH-like_sf"/>
</dbReference>
<dbReference type="InterPro" id="IPR016166">
    <property type="entry name" value="FAD-bd_PCMH"/>
</dbReference>
<dbReference type="PROSITE" id="PS51387">
    <property type="entry name" value="FAD_PCMH"/>
    <property type="match status" value="1"/>
</dbReference>
<protein>
    <submittedName>
        <fullName evidence="4">FAD-binding oxidoreductase</fullName>
    </submittedName>
</protein>
<proteinExistence type="predicted"/>
<dbReference type="AlphaFoldDB" id="A0A373FHK0"/>
<dbReference type="GO" id="GO:0008720">
    <property type="term" value="F:D-lactate dehydrogenase (NAD+) activity"/>
    <property type="evidence" value="ECO:0007669"/>
    <property type="project" value="TreeGrafter"/>
</dbReference>
<accession>A0A373FHK0</accession>
<evidence type="ECO:0000313" key="5">
    <source>
        <dbReference type="Proteomes" id="UP000261948"/>
    </source>
</evidence>
<dbReference type="InterPro" id="IPR006094">
    <property type="entry name" value="Oxid_FAD_bind_N"/>
</dbReference>
<dbReference type="SUPFAM" id="SSF55103">
    <property type="entry name" value="FAD-linked oxidases, C-terminal domain"/>
    <property type="match status" value="1"/>
</dbReference>
<dbReference type="SUPFAM" id="SSF56176">
    <property type="entry name" value="FAD-binding/transporter-associated domain-like"/>
    <property type="match status" value="1"/>
</dbReference>
<dbReference type="Pfam" id="PF01565">
    <property type="entry name" value="FAD_binding_4"/>
    <property type="match status" value="1"/>
</dbReference>
<dbReference type="EMBL" id="QURR01000021">
    <property type="protein sequence ID" value="RGE42965.1"/>
    <property type="molecule type" value="Genomic_DNA"/>
</dbReference>
<dbReference type="PANTHER" id="PTHR11748:SF119">
    <property type="entry name" value="D-2-HYDROXYGLUTARATE DEHYDROGENASE"/>
    <property type="match status" value="1"/>
</dbReference>
<evidence type="ECO:0000256" key="2">
    <source>
        <dbReference type="ARBA" id="ARBA00022827"/>
    </source>
</evidence>
<organism evidence="4 5">
    <name type="scientific">Comamonas testosteroni</name>
    <name type="common">Pseudomonas testosteroni</name>
    <dbReference type="NCBI Taxonomy" id="285"/>
    <lineage>
        <taxon>Bacteria</taxon>
        <taxon>Pseudomonadati</taxon>
        <taxon>Pseudomonadota</taxon>
        <taxon>Betaproteobacteria</taxon>
        <taxon>Burkholderiales</taxon>
        <taxon>Comamonadaceae</taxon>
        <taxon>Comamonas</taxon>
    </lineage>
</organism>
<dbReference type="InterPro" id="IPR016169">
    <property type="entry name" value="FAD-bd_PCMH_sub2"/>
</dbReference>
<comment type="caution">
    <text evidence="4">The sequence shown here is derived from an EMBL/GenBank/DDBJ whole genome shotgun (WGS) entry which is preliminary data.</text>
</comment>
<evidence type="ECO:0000259" key="3">
    <source>
        <dbReference type="PROSITE" id="PS51387"/>
    </source>
</evidence>
<dbReference type="Gene3D" id="3.30.465.10">
    <property type="match status" value="1"/>
</dbReference>
<dbReference type="OrthoDB" id="9811557at2"/>
<evidence type="ECO:0000313" key="4">
    <source>
        <dbReference type="EMBL" id="RGE42965.1"/>
    </source>
</evidence>
<reference evidence="4 5" key="1">
    <citation type="submission" date="2018-08" db="EMBL/GenBank/DDBJ databases">
        <title>Comamonas testosteroni strain SWCO2.</title>
        <authorList>
            <person name="Jiang N."/>
            <person name="Zhang X.Z."/>
        </authorList>
    </citation>
    <scope>NUCLEOTIDE SEQUENCE [LARGE SCALE GENOMIC DNA]</scope>
    <source>
        <strain evidence="4 5">SWCO2</strain>
    </source>
</reference>